<gene>
    <name evidence="1" type="ordered locus">MA_1845</name>
</gene>
<accession>Q8TPR1</accession>
<dbReference type="EnsemblBacteria" id="AAM05250">
    <property type="protein sequence ID" value="AAM05250"/>
    <property type="gene ID" value="MA_1845"/>
</dbReference>
<reference evidence="1 2" key="1">
    <citation type="journal article" date="2002" name="Genome Res.">
        <title>The genome of Methanosarcina acetivorans reveals extensive metabolic and physiological diversity.</title>
        <authorList>
            <person name="Galagan J.E."/>
            <person name="Nusbaum C."/>
            <person name="Roy A."/>
            <person name="Endrizzi M.G."/>
            <person name="Macdonald P."/>
            <person name="FitzHugh W."/>
            <person name="Calvo S."/>
            <person name="Engels R."/>
            <person name="Smirnov S."/>
            <person name="Atnoor D."/>
            <person name="Brown A."/>
            <person name="Allen N."/>
            <person name="Naylor J."/>
            <person name="Stange-Thomann N."/>
            <person name="DeArellano K."/>
            <person name="Johnson R."/>
            <person name="Linton L."/>
            <person name="McEwan P."/>
            <person name="McKernan K."/>
            <person name="Talamas J."/>
            <person name="Tirrell A."/>
            <person name="Ye W."/>
            <person name="Zimmer A."/>
            <person name="Barber R.D."/>
            <person name="Cann I."/>
            <person name="Graham D.E."/>
            <person name="Grahame D.A."/>
            <person name="Guss A."/>
            <person name="Hedderich R."/>
            <person name="Ingram-Smith C."/>
            <person name="Kuettner C.H."/>
            <person name="Krzycki J.A."/>
            <person name="Leigh J.A."/>
            <person name="Li W."/>
            <person name="Liu J."/>
            <person name="Mukhopadhyay B."/>
            <person name="Reeve J.N."/>
            <person name="Smith K."/>
            <person name="Springer T.A."/>
            <person name="Umayam L.A."/>
            <person name="White O."/>
            <person name="White R.H."/>
            <person name="de Macario E.C."/>
            <person name="Ferry J.G."/>
            <person name="Jarrell K.F."/>
            <person name="Jing H."/>
            <person name="Macario A.J.L."/>
            <person name="Paulsen I."/>
            <person name="Pritchett M."/>
            <person name="Sowers K.R."/>
            <person name="Swanson R.V."/>
            <person name="Zinder S.H."/>
            <person name="Lander E."/>
            <person name="Metcalf W.W."/>
            <person name="Birren B."/>
        </authorList>
    </citation>
    <scope>NUCLEOTIDE SEQUENCE [LARGE SCALE GENOMIC DNA]</scope>
    <source>
        <strain evidence="2">ATCC 35395 / DSM 2834 / JCM 12185 / C2A</strain>
    </source>
</reference>
<evidence type="ECO:0000313" key="1">
    <source>
        <dbReference type="EMBL" id="AAM05250.1"/>
    </source>
</evidence>
<sequence>MHESGRKTFQAASPAASPVLTVSATSTSVVSIRVFSFSAIRMPVYACYSIRCKNSTHRTGILKNEFLENIYFKIFFSSNGSGT</sequence>
<dbReference type="AlphaFoldDB" id="Q8TPR1"/>
<organism evidence="1 2">
    <name type="scientific">Methanosarcina acetivorans (strain ATCC 35395 / DSM 2834 / JCM 12185 / C2A)</name>
    <dbReference type="NCBI Taxonomy" id="188937"/>
    <lineage>
        <taxon>Archaea</taxon>
        <taxon>Methanobacteriati</taxon>
        <taxon>Methanobacteriota</taxon>
        <taxon>Stenosarchaea group</taxon>
        <taxon>Methanomicrobia</taxon>
        <taxon>Methanosarcinales</taxon>
        <taxon>Methanosarcinaceae</taxon>
        <taxon>Methanosarcina</taxon>
    </lineage>
</organism>
<dbReference type="KEGG" id="mac:MA_1845"/>
<dbReference type="EMBL" id="AE010299">
    <property type="protein sequence ID" value="AAM05250.1"/>
    <property type="molecule type" value="Genomic_DNA"/>
</dbReference>
<dbReference type="Proteomes" id="UP000002487">
    <property type="component" value="Chromosome"/>
</dbReference>
<keyword evidence="2" id="KW-1185">Reference proteome</keyword>
<dbReference type="HOGENOM" id="CLU_2534640_0_0_2"/>
<protein>
    <submittedName>
        <fullName evidence="1">Uncharacterized protein</fullName>
    </submittedName>
</protein>
<evidence type="ECO:0000313" key="2">
    <source>
        <dbReference type="Proteomes" id="UP000002487"/>
    </source>
</evidence>
<proteinExistence type="predicted"/>
<dbReference type="InParanoid" id="Q8TPR1"/>
<name>Q8TPR1_METAC</name>